<accession>A0A0G4EKE3</accession>
<evidence type="ECO:0000256" key="2">
    <source>
        <dbReference type="ARBA" id="ARBA00001947"/>
    </source>
</evidence>
<protein>
    <recommendedName>
        <fullName evidence="4">aspartyl aminopeptidase</fullName>
        <ecNumber evidence="4">3.4.11.21</ecNumber>
    </recommendedName>
</protein>
<evidence type="ECO:0000256" key="8">
    <source>
        <dbReference type="ARBA" id="ARBA00022801"/>
    </source>
</evidence>
<sequence length="485" mass="53741">MAKAEAVDNAPAHEFLKYVNTTGSPYHSVSSLKALLLAKGFRELDERSGWDVAPGGNYFVIRNHSAIAAFHIGSEFVTGHGGIDIIAGHTDSPCLRLRPNTTVEKEGYLQIGVECYGGGLWHTWFDRGLGLAGKVMVRRKAPQSTQERLEIHFVRIDRSVCILPNLAIHLRTAEERDAFKVHRENHLMPILCSKVREQLVEPPPDKNDKKNNDKTGKNGRHHAPLLSLLAGELGCQPEEIVDLDLCLMDATPSRLCGVYDEFLESPRLDNLVSSWAAIKALMDLCEGCHSHADPACHQDIWVAVAFDHEEIGSTTWAGADSAAMETWIVRILRGLKMEDRLAEVIARSFLMSADMAHGVHPNYADKHQPQHKPLLQKGVVLKENINQRYTTHALTSAIFREICRCGNVPMQDFVVKNDSPCGSTVGPMLSAKLGIRAIDVGIPQWAMHSCRETCGADDITHYLNLFKAFFGYFRAIDNGIVAVNS</sequence>
<dbReference type="InterPro" id="IPR023358">
    <property type="entry name" value="Peptidase_M18_dom2"/>
</dbReference>
<reference evidence="13 14" key="1">
    <citation type="submission" date="2014-11" db="EMBL/GenBank/DDBJ databases">
        <authorList>
            <person name="Zhu J."/>
            <person name="Qi W."/>
            <person name="Song R."/>
        </authorList>
    </citation>
    <scope>NUCLEOTIDE SEQUENCE [LARGE SCALE GENOMIC DNA]</scope>
</reference>
<keyword evidence="6 11" id="KW-0645">Protease</keyword>
<evidence type="ECO:0000256" key="7">
    <source>
        <dbReference type="ARBA" id="ARBA00022723"/>
    </source>
</evidence>
<keyword evidence="7 11" id="KW-0479">Metal-binding</keyword>
<dbReference type="PRINTS" id="PR00932">
    <property type="entry name" value="AMINO1PTASE"/>
</dbReference>
<evidence type="ECO:0000256" key="1">
    <source>
        <dbReference type="ARBA" id="ARBA00001335"/>
    </source>
</evidence>
<keyword evidence="5 11" id="KW-0031">Aminopeptidase</keyword>
<dbReference type="FunCoup" id="A0A0G4EKE3">
    <property type="interactions" value="402"/>
</dbReference>
<evidence type="ECO:0000313" key="14">
    <source>
        <dbReference type="Proteomes" id="UP000041254"/>
    </source>
</evidence>
<evidence type="ECO:0000256" key="11">
    <source>
        <dbReference type="RuleBase" id="RU004386"/>
    </source>
</evidence>
<dbReference type="GO" id="GO:0004177">
    <property type="term" value="F:aminopeptidase activity"/>
    <property type="evidence" value="ECO:0007669"/>
    <property type="project" value="UniProtKB-KW"/>
</dbReference>
<dbReference type="AlphaFoldDB" id="A0A0G4EKE3"/>
<dbReference type="Proteomes" id="UP000041254">
    <property type="component" value="Unassembled WGS sequence"/>
</dbReference>
<evidence type="ECO:0000256" key="6">
    <source>
        <dbReference type="ARBA" id="ARBA00022670"/>
    </source>
</evidence>
<name>A0A0G4EKE3_VITBC</name>
<proteinExistence type="inferred from homology"/>
<keyword evidence="14" id="KW-1185">Reference proteome</keyword>
<organism evidence="13 14">
    <name type="scientific">Vitrella brassicaformis (strain CCMP3155)</name>
    <dbReference type="NCBI Taxonomy" id="1169540"/>
    <lineage>
        <taxon>Eukaryota</taxon>
        <taxon>Sar</taxon>
        <taxon>Alveolata</taxon>
        <taxon>Colpodellida</taxon>
        <taxon>Vitrellaceae</taxon>
        <taxon>Vitrella</taxon>
    </lineage>
</organism>
<dbReference type="OMA" id="GPILKVN"/>
<dbReference type="PhylomeDB" id="A0A0G4EKE3"/>
<dbReference type="Gene3D" id="2.30.250.10">
    <property type="entry name" value="Aminopeptidase i, Domain 2"/>
    <property type="match status" value="1"/>
</dbReference>
<evidence type="ECO:0000256" key="12">
    <source>
        <dbReference type="SAM" id="MobiDB-lite"/>
    </source>
</evidence>
<dbReference type="CDD" id="cd05658">
    <property type="entry name" value="M18_DAP"/>
    <property type="match status" value="1"/>
</dbReference>
<comment type="similarity">
    <text evidence="3 11">Belongs to the peptidase M18 family.</text>
</comment>
<dbReference type="PANTHER" id="PTHR28570:SF3">
    <property type="entry name" value="ASPARTYL AMINOPEPTIDASE"/>
    <property type="match status" value="1"/>
</dbReference>
<dbReference type="InterPro" id="IPR001948">
    <property type="entry name" value="Peptidase_M18"/>
</dbReference>
<evidence type="ECO:0000256" key="3">
    <source>
        <dbReference type="ARBA" id="ARBA00008290"/>
    </source>
</evidence>
<dbReference type="FunFam" id="2.30.250.10:FF:000001">
    <property type="entry name" value="Aspartyl aminopeptidase 1"/>
    <property type="match status" value="1"/>
</dbReference>
<dbReference type="SUPFAM" id="SSF101821">
    <property type="entry name" value="Aminopeptidase/glucanase lid domain"/>
    <property type="match status" value="1"/>
</dbReference>
<keyword evidence="9 11" id="KW-0862">Zinc</keyword>
<evidence type="ECO:0000256" key="4">
    <source>
        <dbReference type="ARBA" id="ARBA00011965"/>
    </source>
</evidence>
<evidence type="ECO:0000313" key="13">
    <source>
        <dbReference type="EMBL" id="CEL97258.1"/>
    </source>
</evidence>
<gene>
    <name evidence="13" type="ORF">Vbra_12171</name>
</gene>
<dbReference type="EC" id="3.4.11.21" evidence="4"/>
<evidence type="ECO:0000256" key="9">
    <source>
        <dbReference type="ARBA" id="ARBA00022833"/>
    </source>
</evidence>
<evidence type="ECO:0000256" key="5">
    <source>
        <dbReference type="ARBA" id="ARBA00022438"/>
    </source>
</evidence>
<keyword evidence="10 11" id="KW-0482">Metalloprotease</keyword>
<keyword evidence="8 11" id="KW-0378">Hydrolase</keyword>
<dbReference type="Pfam" id="PF02127">
    <property type="entry name" value="Peptidase_M18"/>
    <property type="match status" value="1"/>
</dbReference>
<evidence type="ECO:0000256" key="10">
    <source>
        <dbReference type="ARBA" id="ARBA00023049"/>
    </source>
</evidence>
<dbReference type="Gene3D" id="3.40.630.10">
    <property type="entry name" value="Zn peptidases"/>
    <property type="match status" value="1"/>
</dbReference>
<feature type="compositionally biased region" description="Basic and acidic residues" evidence="12">
    <location>
        <begin position="200"/>
        <end position="216"/>
    </location>
</feature>
<dbReference type="GO" id="GO:0008270">
    <property type="term" value="F:zinc ion binding"/>
    <property type="evidence" value="ECO:0007669"/>
    <property type="project" value="InterPro"/>
</dbReference>
<comment type="catalytic activity">
    <reaction evidence="1">
        <text>Release of an N-terminal aspartate or glutamate from a peptide, with a preference for aspartate.</text>
        <dbReference type="EC" id="3.4.11.21"/>
    </reaction>
</comment>
<dbReference type="OrthoDB" id="9880441at2759"/>
<dbReference type="SUPFAM" id="SSF53187">
    <property type="entry name" value="Zn-dependent exopeptidases"/>
    <property type="match status" value="1"/>
</dbReference>
<feature type="region of interest" description="Disordered" evidence="12">
    <location>
        <begin position="200"/>
        <end position="221"/>
    </location>
</feature>
<dbReference type="EMBL" id="CDMY01000255">
    <property type="protein sequence ID" value="CEL97258.1"/>
    <property type="molecule type" value="Genomic_DNA"/>
</dbReference>
<dbReference type="GO" id="GO:0006508">
    <property type="term" value="P:proteolysis"/>
    <property type="evidence" value="ECO:0007669"/>
    <property type="project" value="UniProtKB-KW"/>
</dbReference>
<dbReference type="GO" id="GO:0005737">
    <property type="term" value="C:cytoplasm"/>
    <property type="evidence" value="ECO:0007669"/>
    <property type="project" value="UniProtKB-ARBA"/>
</dbReference>
<dbReference type="PANTHER" id="PTHR28570">
    <property type="entry name" value="ASPARTYL AMINOPEPTIDASE"/>
    <property type="match status" value="1"/>
</dbReference>
<dbReference type="InParanoid" id="A0A0G4EKE3"/>
<dbReference type="VEuPathDB" id="CryptoDB:Vbra_12171"/>
<dbReference type="NCBIfam" id="NF002759">
    <property type="entry name" value="PRK02813.1"/>
    <property type="match status" value="1"/>
</dbReference>
<dbReference type="GO" id="GO:0008237">
    <property type="term" value="F:metallopeptidase activity"/>
    <property type="evidence" value="ECO:0007669"/>
    <property type="project" value="UniProtKB-KW"/>
</dbReference>
<dbReference type="STRING" id="1169540.A0A0G4EKE3"/>
<comment type="cofactor">
    <cofactor evidence="2">
        <name>Zn(2+)</name>
        <dbReference type="ChEBI" id="CHEBI:29105"/>
    </cofactor>
</comment>